<comment type="subcellular location">
    <subcellularLocation>
        <location evidence="1 12">Endoplasmic reticulum membrane</location>
        <topology evidence="1 12">Multi-pass membrane protein</topology>
    </subcellularLocation>
</comment>
<sequence>MAVPAPLDHPAKSLCAIYALRTLSVLLLAWITTYLFPSFSPLGYDTSSTHITRLGNTRFFEYDASNDHQQGIGSVERLVTALTRWDAIYFASIAKHGYRWEQEWAFGIGQSYLLQGYKFIRAFISSSDISPSSEIFFLSICSCIAHLVSAITLFHLTALLFQTTDRSKGRSPTRGSPANIVPFVAATLHILSPAGIFLIAPYNESIFSALSFLGYYLYSYAIKNTAIDGKHEWWNEIFLLLSGLFFGISCLFRSNGVINGILFVFEVSQSAWRLVSGINPFANLRLFIASGVSGALVSIPFLWRQYAGWLEYCIPEEYSVKREWCNKTLPSIYSYVQSQYWGVGFMKYWTAGNIPLFLLAAPMLFVLLRTSSDILKITAPPVNRLYSLSLNEANRDLLFRLTVPQLLLATMAITNYHVQIITRLSSGLPMWYVVTAAALIQTTTADTEVSESKDTSSESGKTGDETDNTDASWCRPAIHFFLGYQVVQAVLYGGFLPPA</sequence>
<dbReference type="InterPro" id="IPR007315">
    <property type="entry name" value="PIG-V/Gpi18"/>
</dbReference>
<accession>A0AAV9U6B9</accession>
<feature type="transmembrane region" description="Helical" evidence="12">
    <location>
        <begin position="180"/>
        <end position="199"/>
    </location>
</feature>
<evidence type="ECO:0000256" key="12">
    <source>
        <dbReference type="RuleBase" id="RU363112"/>
    </source>
</evidence>
<feature type="region of interest" description="Disordered" evidence="13">
    <location>
        <begin position="448"/>
        <end position="468"/>
    </location>
</feature>
<evidence type="ECO:0000256" key="4">
    <source>
        <dbReference type="ARBA" id="ARBA00013795"/>
    </source>
</evidence>
<keyword evidence="6 12" id="KW-0328">Glycosyltransferase</keyword>
<keyword evidence="7 12" id="KW-0808">Transferase</keyword>
<keyword evidence="15" id="KW-1185">Reference proteome</keyword>
<dbReference type="GO" id="GO:0000009">
    <property type="term" value="F:alpha-1,6-mannosyltransferase activity"/>
    <property type="evidence" value="ECO:0007669"/>
    <property type="project" value="InterPro"/>
</dbReference>
<dbReference type="PANTHER" id="PTHR12468">
    <property type="entry name" value="GPI MANNOSYLTRANSFERASE 2"/>
    <property type="match status" value="1"/>
</dbReference>
<feature type="transmembrane region" description="Helical" evidence="12">
    <location>
        <begin position="16"/>
        <end position="36"/>
    </location>
</feature>
<evidence type="ECO:0000256" key="9">
    <source>
        <dbReference type="ARBA" id="ARBA00022824"/>
    </source>
</evidence>
<name>A0AAV9U6B9_9PEZI</name>
<comment type="function">
    <text evidence="12">Mannosyltransferase involved in glycosylphosphatidylinositol-anchor biosynthesis.</text>
</comment>
<feature type="transmembrane region" description="Helical" evidence="12">
    <location>
        <begin position="206"/>
        <end position="222"/>
    </location>
</feature>
<organism evidence="14 15">
    <name type="scientific">Orbilia brochopaga</name>
    <dbReference type="NCBI Taxonomy" id="3140254"/>
    <lineage>
        <taxon>Eukaryota</taxon>
        <taxon>Fungi</taxon>
        <taxon>Dikarya</taxon>
        <taxon>Ascomycota</taxon>
        <taxon>Pezizomycotina</taxon>
        <taxon>Orbiliomycetes</taxon>
        <taxon>Orbiliales</taxon>
        <taxon>Orbiliaceae</taxon>
        <taxon>Orbilia</taxon>
    </lineage>
</organism>
<evidence type="ECO:0000256" key="6">
    <source>
        <dbReference type="ARBA" id="ARBA00022676"/>
    </source>
</evidence>
<protein>
    <recommendedName>
        <fullName evidence="4 12">GPI mannosyltransferase 2</fullName>
        <ecNumber evidence="12">2.4.1.-</ecNumber>
    </recommendedName>
</protein>
<feature type="transmembrane region" description="Helical" evidence="12">
    <location>
        <begin position="348"/>
        <end position="368"/>
    </location>
</feature>
<dbReference type="EMBL" id="JAVHNQ010000011">
    <property type="protein sequence ID" value="KAK6336529.1"/>
    <property type="molecule type" value="Genomic_DNA"/>
</dbReference>
<dbReference type="GO" id="GO:0006506">
    <property type="term" value="P:GPI anchor biosynthetic process"/>
    <property type="evidence" value="ECO:0007669"/>
    <property type="project" value="UniProtKB-KW"/>
</dbReference>
<comment type="pathway">
    <text evidence="2 12">Glycolipid biosynthesis; glycosylphosphatidylinositol-anchor biosynthesis.</text>
</comment>
<feature type="compositionally biased region" description="Basic and acidic residues" evidence="13">
    <location>
        <begin position="450"/>
        <end position="464"/>
    </location>
</feature>
<dbReference type="AlphaFoldDB" id="A0AAV9U6B9"/>
<feature type="transmembrane region" description="Helical" evidence="12">
    <location>
        <begin position="286"/>
        <end position="303"/>
    </location>
</feature>
<evidence type="ECO:0000256" key="8">
    <source>
        <dbReference type="ARBA" id="ARBA00022692"/>
    </source>
</evidence>
<evidence type="ECO:0000256" key="11">
    <source>
        <dbReference type="ARBA" id="ARBA00023136"/>
    </source>
</evidence>
<dbReference type="EC" id="2.4.1.-" evidence="12"/>
<comment type="caution">
    <text evidence="14">The sequence shown here is derived from an EMBL/GenBank/DDBJ whole genome shotgun (WGS) entry which is preliminary data.</text>
</comment>
<keyword evidence="10 12" id="KW-1133">Transmembrane helix</keyword>
<evidence type="ECO:0000256" key="10">
    <source>
        <dbReference type="ARBA" id="ARBA00022989"/>
    </source>
</evidence>
<evidence type="ECO:0000256" key="5">
    <source>
        <dbReference type="ARBA" id="ARBA00022502"/>
    </source>
</evidence>
<keyword evidence="8 12" id="KW-0812">Transmembrane</keyword>
<evidence type="ECO:0000256" key="7">
    <source>
        <dbReference type="ARBA" id="ARBA00022679"/>
    </source>
</evidence>
<dbReference type="GO" id="GO:0004376">
    <property type="term" value="F:GPI mannosyltransferase activity"/>
    <property type="evidence" value="ECO:0007669"/>
    <property type="project" value="InterPro"/>
</dbReference>
<evidence type="ECO:0000313" key="14">
    <source>
        <dbReference type="EMBL" id="KAK6336529.1"/>
    </source>
</evidence>
<gene>
    <name evidence="14" type="primary">GPI18</name>
    <name evidence="14" type="ORF">TWF696_002079</name>
</gene>
<dbReference type="GO" id="GO:0031501">
    <property type="term" value="C:mannosyltransferase complex"/>
    <property type="evidence" value="ECO:0007669"/>
    <property type="project" value="TreeGrafter"/>
</dbReference>
<comment type="similarity">
    <text evidence="3 12">Belongs to the PIGV family.</text>
</comment>
<dbReference type="Pfam" id="PF04188">
    <property type="entry name" value="Mannosyl_trans2"/>
    <property type="match status" value="1"/>
</dbReference>
<evidence type="ECO:0000256" key="13">
    <source>
        <dbReference type="SAM" id="MobiDB-lite"/>
    </source>
</evidence>
<dbReference type="PANTHER" id="PTHR12468:SF2">
    <property type="entry name" value="GPI MANNOSYLTRANSFERASE 2"/>
    <property type="match status" value="1"/>
</dbReference>
<keyword evidence="5 12" id="KW-0337">GPI-anchor biosynthesis</keyword>
<dbReference type="GO" id="GO:0005789">
    <property type="term" value="C:endoplasmic reticulum membrane"/>
    <property type="evidence" value="ECO:0007669"/>
    <property type="project" value="UniProtKB-SubCell"/>
</dbReference>
<evidence type="ECO:0000256" key="2">
    <source>
        <dbReference type="ARBA" id="ARBA00004687"/>
    </source>
</evidence>
<evidence type="ECO:0000313" key="15">
    <source>
        <dbReference type="Proteomes" id="UP001375240"/>
    </source>
</evidence>
<dbReference type="Proteomes" id="UP001375240">
    <property type="component" value="Unassembled WGS sequence"/>
</dbReference>
<keyword evidence="9 12" id="KW-0256">Endoplasmic reticulum</keyword>
<keyword evidence="11 12" id="KW-0472">Membrane</keyword>
<evidence type="ECO:0000256" key="3">
    <source>
        <dbReference type="ARBA" id="ARBA00008698"/>
    </source>
</evidence>
<feature type="transmembrane region" description="Helical" evidence="12">
    <location>
        <begin position="135"/>
        <end position="160"/>
    </location>
</feature>
<reference evidence="14 15" key="1">
    <citation type="submission" date="2019-10" db="EMBL/GenBank/DDBJ databases">
        <authorList>
            <person name="Palmer J.M."/>
        </authorList>
    </citation>
    <scope>NUCLEOTIDE SEQUENCE [LARGE SCALE GENOMIC DNA]</scope>
    <source>
        <strain evidence="14 15">TWF696</strain>
    </source>
</reference>
<evidence type="ECO:0000256" key="1">
    <source>
        <dbReference type="ARBA" id="ARBA00004477"/>
    </source>
</evidence>
<proteinExistence type="inferred from homology"/>
<comment type="caution">
    <text evidence="12">Lacks conserved residue(s) required for the propagation of feature annotation.</text>
</comment>